<evidence type="ECO:0000313" key="1">
    <source>
        <dbReference type="EMBL" id="MBF7958201.1"/>
    </source>
</evidence>
<evidence type="ECO:0000313" key="2">
    <source>
        <dbReference type="Proteomes" id="UP000600307"/>
    </source>
</evidence>
<comment type="caution">
    <text evidence="1">The sequence shown here is derived from an EMBL/GenBank/DDBJ whole genome shotgun (WGS) entry which is preliminary data.</text>
</comment>
<organism evidence="1 2">
    <name type="scientific">Rahnella victoriana</name>
    <dbReference type="NCBI Taxonomy" id="1510570"/>
    <lineage>
        <taxon>Bacteria</taxon>
        <taxon>Pseudomonadati</taxon>
        <taxon>Pseudomonadota</taxon>
        <taxon>Gammaproteobacteria</taxon>
        <taxon>Enterobacterales</taxon>
        <taxon>Yersiniaceae</taxon>
        <taxon>Rahnella</taxon>
    </lineage>
</organism>
<dbReference type="Proteomes" id="UP000600307">
    <property type="component" value="Unassembled WGS sequence"/>
</dbReference>
<dbReference type="EMBL" id="JADOBH010000006">
    <property type="protein sequence ID" value="MBF7958201.1"/>
    <property type="molecule type" value="Genomic_DNA"/>
</dbReference>
<evidence type="ECO:0008006" key="3">
    <source>
        <dbReference type="Google" id="ProtNLM"/>
    </source>
</evidence>
<accession>A0ABS0DWE2</accession>
<gene>
    <name evidence="1" type="ORF">IV431_21845</name>
</gene>
<protein>
    <recommendedName>
        <fullName evidence="3">DUF4347 domain-containing protein</fullName>
    </recommendedName>
</protein>
<keyword evidence="2" id="KW-1185">Reference proteome</keyword>
<sequence length="155" mass="17557">MILIVCTDDPELEHVARETLRRYPGIYGATYKIFHSQLRELRKDEDLFIISHGAFQGDNDRPVIGDKEKAFYLNGDALYLNIKEIIPENYKGNVYIDACESADSTEDLLSFAETFYLDFHADHQASKVLGITGVSNGLIPLPDDSKWINVDLENS</sequence>
<reference evidence="1 2" key="1">
    <citation type="submission" date="2020-11" db="EMBL/GenBank/DDBJ databases">
        <title>Taxonomic investigation of Rahnella spp.</title>
        <authorList>
            <person name="Lee S.D."/>
        </authorList>
    </citation>
    <scope>NUCLEOTIDE SEQUENCE [LARGE SCALE GENOMIC DNA]</scope>
    <source>
        <strain evidence="1 2">SAP-10</strain>
    </source>
</reference>
<name>A0ABS0DWE2_9GAMM</name>
<dbReference type="RefSeq" id="WP_095923570.1">
    <property type="nucleotide sequence ID" value="NZ_JADOBH010000006.1"/>
</dbReference>
<proteinExistence type="predicted"/>